<proteinExistence type="predicted"/>
<dbReference type="RefSeq" id="WP_317124540.1">
    <property type="nucleotide sequence ID" value="NZ_JAWJBA010001107.1"/>
</dbReference>
<dbReference type="PANTHER" id="PTHR35330:SF1">
    <property type="entry name" value="SIROHEME BIOSYNTHESIS PROTEIN MET8"/>
    <property type="match status" value="1"/>
</dbReference>
<dbReference type="Gene3D" id="3.40.50.720">
    <property type="entry name" value="NAD(P)-binding Rossmann-like Domain"/>
    <property type="match status" value="1"/>
</dbReference>
<feature type="non-terminal residue" evidence="7">
    <location>
        <position position="77"/>
    </location>
</feature>
<dbReference type="Pfam" id="PF13241">
    <property type="entry name" value="NAD_binding_7"/>
    <property type="match status" value="1"/>
</dbReference>
<dbReference type="Proteomes" id="UP001287282">
    <property type="component" value="Unassembled WGS sequence"/>
</dbReference>
<keyword evidence="4" id="KW-0520">NAD</keyword>
<gene>
    <name evidence="7" type="ORF">RYX56_25530</name>
</gene>
<evidence type="ECO:0000313" key="8">
    <source>
        <dbReference type="Proteomes" id="UP001287282"/>
    </source>
</evidence>
<feature type="non-terminal residue" evidence="7">
    <location>
        <position position="1"/>
    </location>
</feature>
<accession>A0ABU3XIJ1</accession>
<keyword evidence="8" id="KW-1185">Reference proteome</keyword>
<evidence type="ECO:0000256" key="3">
    <source>
        <dbReference type="ARBA" id="ARBA00023002"/>
    </source>
</evidence>
<dbReference type="PANTHER" id="PTHR35330">
    <property type="entry name" value="SIROHEME BIOSYNTHESIS PROTEIN MET8"/>
    <property type="match status" value="1"/>
</dbReference>
<dbReference type="InterPro" id="IPR028161">
    <property type="entry name" value="Met8-like"/>
</dbReference>
<evidence type="ECO:0000256" key="4">
    <source>
        <dbReference type="ARBA" id="ARBA00023027"/>
    </source>
</evidence>
<sequence length="77" mass="8512">DFNNAFLVILATNNRKQNKTWAKQLSPHRLVCVVDEAGEGNVIFPAAVQRGQLQIAITTNGASPKLARSLKHDLESW</sequence>
<protein>
    <recommendedName>
        <fullName evidence="2">precorrin-2 dehydrogenase</fullName>
        <ecNumber evidence="2">1.3.1.76</ecNumber>
    </recommendedName>
</protein>
<evidence type="ECO:0000256" key="2">
    <source>
        <dbReference type="ARBA" id="ARBA00012400"/>
    </source>
</evidence>
<reference evidence="7 8" key="1">
    <citation type="submission" date="2023-10" db="EMBL/GenBank/DDBJ databases">
        <title>Screening of Alkalihalobacillus lindianensis BZ-TG-R113 and Its Alleviation of Salt Stress on Rapeseed Growth.</title>
        <authorList>
            <person name="Zhao B."/>
            <person name="Guo T."/>
        </authorList>
    </citation>
    <scope>NUCLEOTIDE SEQUENCE [LARGE SCALE GENOMIC DNA]</scope>
    <source>
        <strain evidence="7 8">BZ-TG-R113</strain>
    </source>
</reference>
<dbReference type="Pfam" id="PF14824">
    <property type="entry name" value="Sirohm_synth_M"/>
    <property type="match status" value="1"/>
</dbReference>
<name>A0ABU3XIJ1_9BACI</name>
<evidence type="ECO:0000259" key="6">
    <source>
        <dbReference type="Pfam" id="PF14824"/>
    </source>
</evidence>
<comment type="caution">
    <text evidence="7">The sequence shown here is derived from an EMBL/GenBank/DDBJ whole genome shotgun (WGS) entry which is preliminary data.</text>
</comment>
<keyword evidence="3" id="KW-0560">Oxidoreductase</keyword>
<evidence type="ECO:0000313" key="7">
    <source>
        <dbReference type="EMBL" id="MDV2687713.1"/>
    </source>
</evidence>
<dbReference type="SUPFAM" id="SSF75615">
    <property type="entry name" value="Siroheme synthase middle domains-like"/>
    <property type="match status" value="1"/>
</dbReference>
<organism evidence="7 8">
    <name type="scientific">Alkalihalophilus lindianensis</name>
    <dbReference type="NCBI Taxonomy" id="1630542"/>
    <lineage>
        <taxon>Bacteria</taxon>
        <taxon>Bacillati</taxon>
        <taxon>Bacillota</taxon>
        <taxon>Bacilli</taxon>
        <taxon>Bacillales</taxon>
        <taxon>Bacillaceae</taxon>
        <taxon>Alkalihalophilus</taxon>
    </lineage>
</organism>
<feature type="domain" description="Siroheme synthase central" evidence="6">
    <location>
        <begin position="50"/>
        <end position="76"/>
    </location>
</feature>
<evidence type="ECO:0000256" key="5">
    <source>
        <dbReference type="ARBA" id="ARBA00023244"/>
    </source>
</evidence>
<dbReference type="InterPro" id="IPR028281">
    <property type="entry name" value="Sirohaem_synthase_central"/>
</dbReference>
<evidence type="ECO:0000256" key="1">
    <source>
        <dbReference type="ARBA" id="ARBA00005010"/>
    </source>
</evidence>
<comment type="pathway">
    <text evidence="1">Porphyrin-containing compound metabolism; siroheme biosynthesis; sirohydrochlorin from precorrin-2: step 1/1.</text>
</comment>
<keyword evidence="5" id="KW-0627">Porphyrin biosynthesis</keyword>
<dbReference type="EMBL" id="JAWJBA010001107">
    <property type="protein sequence ID" value="MDV2687713.1"/>
    <property type="molecule type" value="Genomic_DNA"/>
</dbReference>
<dbReference type="EC" id="1.3.1.76" evidence="2"/>